<sequence length="199" mass="22784">MNTEQYLAYMNAIVQTNLEDQVAPYAKAEYLEYTRLNTSRQSRWMKTQTVSEDLQTVLKEIKSPQQWLVITEPWCGDAAHVNPFIMLAAKENSLINLTFELRDSAPFSIEKYLTNGSKSIPKLIIRDEHGNDLATWGPRPAGCQAVYNELKERNAGFDEVLTAVQNWYNSNKGQEIQEELTKLLNEVMVRVKAVELNLV</sequence>
<keyword evidence="2" id="KW-1185">Reference proteome</keyword>
<evidence type="ECO:0000313" key="1">
    <source>
        <dbReference type="EMBL" id="GHB33808.1"/>
    </source>
</evidence>
<gene>
    <name evidence="1" type="ORF">GCM10008106_13550</name>
</gene>
<dbReference type="EMBL" id="BMYF01000007">
    <property type="protein sequence ID" value="GHB33808.1"/>
    <property type="molecule type" value="Genomic_DNA"/>
</dbReference>
<dbReference type="Pfam" id="PF14595">
    <property type="entry name" value="Thioredoxin_9"/>
    <property type="match status" value="1"/>
</dbReference>
<reference evidence="1" key="1">
    <citation type="journal article" date="2014" name="Int. J. Syst. Evol. Microbiol.">
        <title>Complete genome sequence of Corynebacterium casei LMG S-19264T (=DSM 44701T), isolated from a smear-ripened cheese.</title>
        <authorList>
            <consortium name="US DOE Joint Genome Institute (JGI-PGF)"/>
            <person name="Walter F."/>
            <person name="Albersmeier A."/>
            <person name="Kalinowski J."/>
            <person name="Ruckert C."/>
        </authorList>
    </citation>
    <scope>NUCLEOTIDE SEQUENCE</scope>
    <source>
        <strain evidence="1">KCTC 23224</strain>
    </source>
</reference>
<evidence type="ECO:0000313" key="2">
    <source>
        <dbReference type="Proteomes" id="UP000642809"/>
    </source>
</evidence>
<dbReference type="RefSeq" id="WP_189579807.1">
    <property type="nucleotide sequence ID" value="NZ_BMYF01000007.1"/>
</dbReference>
<protein>
    <submittedName>
        <fullName evidence="1">Thioredoxin</fullName>
    </submittedName>
</protein>
<dbReference type="Gene3D" id="3.40.30.10">
    <property type="entry name" value="Glutaredoxin"/>
    <property type="match status" value="1"/>
</dbReference>
<organism evidence="1 2">
    <name type="scientific">Mongoliitalea lutea</name>
    <dbReference type="NCBI Taxonomy" id="849756"/>
    <lineage>
        <taxon>Bacteria</taxon>
        <taxon>Pseudomonadati</taxon>
        <taxon>Bacteroidota</taxon>
        <taxon>Cytophagia</taxon>
        <taxon>Cytophagales</taxon>
        <taxon>Cyclobacteriaceae</taxon>
        <taxon>Mongoliitalea</taxon>
    </lineage>
</organism>
<accession>A0A8J3CWH2</accession>
<dbReference type="AlphaFoldDB" id="A0A8J3CWH2"/>
<dbReference type="Proteomes" id="UP000642809">
    <property type="component" value="Unassembled WGS sequence"/>
</dbReference>
<proteinExistence type="predicted"/>
<name>A0A8J3CWH2_9BACT</name>
<comment type="caution">
    <text evidence="1">The sequence shown here is derived from an EMBL/GenBank/DDBJ whole genome shotgun (WGS) entry which is preliminary data.</text>
</comment>
<reference evidence="1" key="2">
    <citation type="submission" date="2020-09" db="EMBL/GenBank/DDBJ databases">
        <authorList>
            <person name="Sun Q."/>
            <person name="Kim S."/>
        </authorList>
    </citation>
    <scope>NUCLEOTIDE SEQUENCE</scope>
    <source>
        <strain evidence="1">KCTC 23224</strain>
    </source>
</reference>